<feature type="domain" description="Immunoglobulin-like beta-sandwich" evidence="1">
    <location>
        <begin position="4"/>
        <end position="48"/>
    </location>
</feature>
<comment type="caution">
    <text evidence="2">The sequence shown here is derived from an EMBL/GenBank/DDBJ whole genome shotgun (WGS) entry which is preliminary data.</text>
</comment>
<dbReference type="AlphaFoldDB" id="A0A448XG09"/>
<dbReference type="SUPFAM" id="SSF48726">
    <property type="entry name" value="Immunoglobulin"/>
    <property type="match status" value="1"/>
</dbReference>
<dbReference type="Proteomes" id="UP000784294">
    <property type="component" value="Unassembled WGS sequence"/>
</dbReference>
<proteinExistence type="predicted"/>
<evidence type="ECO:0000259" key="1">
    <source>
        <dbReference type="Pfam" id="PF00047"/>
    </source>
</evidence>
<gene>
    <name evidence="2" type="ORF">PXEA_LOCUS29132</name>
</gene>
<dbReference type="EMBL" id="CAAALY010250420">
    <property type="protein sequence ID" value="VEL35692.1"/>
    <property type="molecule type" value="Genomic_DNA"/>
</dbReference>
<dbReference type="InterPro" id="IPR036179">
    <property type="entry name" value="Ig-like_dom_sf"/>
</dbReference>
<dbReference type="Pfam" id="PF00047">
    <property type="entry name" value="ig"/>
    <property type="match status" value="1"/>
</dbReference>
<accession>A0A448XG09</accession>
<name>A0A448XG09_9PLAT</name>
<sequence length="78" mass="8380">MRTEHVVKEGDSLILPCPAVGAPKPQLIFTKTGGYGVQTARDLPLGADSLGNQLQSINRRSVLSQVSLRPDHLAWSGE</sequence>
<evidence type="ECO:0000313" key="3">
    <source>
        <dbReference type="Proteomes" id="UP000784294"/>
    </source>
</evidence>
<protein>
    <recommendedName>
        <fullName evidence="1">Immunoglobulin-like beta-sandwich domain-containing protein</fullName>
    </recommendedName>
</protein>
<keyword evidence="3" id="KW-1185">Reference proteome</keyword>
<evidence type="ECO:0000313" key="2">
    <source>
        <dbReference type="EMBL" id="VEL35692.1"/>
    </source>
</evidence>
<dbReference type="InterPro" id="IPR013151">
    <property type="entry name" value="Immunoglobulin_dom"/>
</dbReference>
<reference evidence="2" key="1">
    <citation type="submission" date="2018-11" db="EMBL/GenBank/DDBJ databases">
        <authorList>
            <consortium name="Pathogen Informatics"/>
        </authorList>
    </citation>
    <scope>NUCLEOTIDE SEQUENCE</scope>
</reference>
<organism evidence="2 3">
    <name type="scientific">Protopolystoma xenopodis</name>
    <dbReference type="NCBI Taxonomy" id="117903"/>
    <lineage>
        <taxon>Eukaryota</taxon>
        <taxon>Metazoa</taxon>
        <taxon>Spiralia</taxon>
        <taxon>Lophotrochozoa</taxon>
        <taxon>Platyhelminthes</taxon>
        <taxon>Monogenea</taxon>
        <taxon>Polyopisthocotylea</taxon>
        <taxon>Polystomatidea</taxon>
        <taxon>Polystomatidae</taxon>
        <taxon>Protopolystoma</taxon>
    </lineage>
</organism>